<evidence type="ECO:0000313" key="1">
    <source>
        <dbReference type="EMBL" id="ORZ07028.1"/>
    </source>
</evidence>
<organism evidence="1 2">
    <name type="scientific">Lobosporangium transversale</name>
    <dbReference type="NCBI Taxonomy" id="64571"/>
    <lineage>
        <taxon>Eukaryota</taxon>
        <taxon>Fungi</taxon>
        <taxon>Fungi incertae sedis</taxon>
        <taxon>Mucoromycota</taxon>
        <taxon>Mortierellomycotina</taxon>
        <taxon>Mortierellomycetes</taxon>
        <taxon>Mortierellales</taxon>
        <taxon>Mortierellaceae</taxon>
        <taxon>Lobosporangium</taxon>
    </lineage>
</organism>
<dbReference type="AlphaFoldDB" id="A0A1Y2GCI0"/>
<reference evidence="1 2" key="1">
    <citation type="submission" date="2016-07" db="EMBL/GenBank/DDBJ databases">
        <title>Pervasive Adenine N6-methylation of Active Genes in Fungi.</title>
        <authorList>
            <consortium name="DOE Joint Genome Institute"/>
            <person name="Mondo S.J."/>
            <person name="Dannebaum R.O."/>
            <person name="Kuo R.C."/>
            <person name="Labutti K."/>
            <person name="Haridas S."/>
            <person name="Kuo A."/>
            <person name="Salamov A."/>
            <person name="Ahrendt S.R."/>
            <person name="Lipzen A."/>
            <person name="Sullivan W."/>
            <person name="Andreopoulos W.B."/>
            <person name="Clum A."/>
            <person name="Lindquist E."/>
            <person name="Daum C."/>
            <person name="Ramamoorthy G.K."/>
            <person name="Gryganskyi A."/>
            <person name="Culley D."/>
            <person name="Magnuson J.K."/>
            <person name="James T.Y."/>
            <person name="O'Malley M.A."/>
            <person name="Stajich J.E."/>
            <person name="Spatafora J.W."/>
            <person name="Visel A."/>
            <person name="Grigoriev I.V."/>
        </authorList>
    </citation>
    <scope>NUCLEOTIDE SEQUENCE [LARGE SCALE GENOMIC DNA]</scope>
    <source>
        <strain evidence="1 2">NRRL 3116</strain>
    </source>
</reference>
<proteinExistence type="predicted"/>
<protein>
    <submittedName>
        <fullName evidence="1">Uncharacterized protein</fullName>
    </submittedName>
</protein>
<name>A0A1Y2GCI0_9FUNG</name>
<dbReference type="EMBL" id="MCFF01000043">
    <property type="protein sequence ID" value="ORZ07028.1"/>
    <property type="molecule type" value="Genomic_DNA"/>
</dbReference>
<dbReference type="InParanoid" id="A0A1Y2GCI0"/>
<dbReference type="Proteomes" id="UP000193648">
    <property type="component" value="Unassembled WGS sequence"/>
</dbReference>
<dbReference type="GeneID" id="33568660"/>
<comment type="caution">
    <text evidence="1">The sequence shown here is derived from an EMBL/GenBank/DDBJ whole genome shotgun (WGS) entry which is preliminary data.</text>
</comment>
<evidence type="ECO:0000313" key="2">
    <source>
        <dbReference type="Proteomes" id="UP000193648"/>
    </source>
</evidence>
<keyword evidence="2" id="KW-1185">Reference proteome</keyword>
<accession>A0A1Y2GCI0</accession>
<gene>
    <name evidence="1" type="ORF">BCR41DRAFT_373804</name>
</gene>
<dbReference type="RefSeq" id="XP_021877824.1">
    <property type="nucleotide sequence ID" value="XM_022026817.1"/>
</dbReference>
<sequence>MTMELLERTSWILRWHASCAICSWIAAALVQVEGSRLFHFYSEQDRVENVENNKGRHLVFCLPLGCGWKVWKLVKVDKCAEKWRRVKDELLASQFLSYQVLLYAVNVASYGRQYSCTAILVNTDDKSLEVQTVAYPFQIFLAVLSFNQVSSFSNVGYYDLGDLVNDSVVSYSDIES</sequence>